<evidence type="ECO:0000256" key="1">
    <source>
        <dbReference type="SAM" id="SignalP"/>
    </source>
</evidence>
<name>A0A0C2S8E6_AMAMK</name>
<dbReference type="HOGENOM" id="CLU_137500_1_0_1"/>
<dbReference type="Proteomes" id="UP000054549">
    <property type="component" value="Unassembled WGS sequence"/>
</dbReference>
<organism evidence="2 3">
    <name type="scientific">Amanita muscaria (strain Koide BX008)</name>
    <dbReference type="NCBI Taxonomy" id="946122"/>
    <lineage>
        <taxon>Eukaryota</taxon>
        <taxon>Fungi</taxon>
        <taxon>Dikarya</taxon>
        <taxon>Basidiomycota</taxon>
        <taxon>Agaricomycotina</taxon>
        <taxon>Agaricomycetes</taxon>
        <taxon>Agaricomycetidae</taxon>
        <taxon>Agaricales</taxon>
        <taxon>Pluteineae</taxon>
        <taxon>Amanitaceae</taxon>
        <taxon>Amanita</taxon>
    </lineage>
</organism>
<sequence>MMNLLKIVVLFFFTTVAFAQGVVINYPQNGASVPAGHDLTVQVVRPDTLTGSQEVAVVIGLESCTSQSCPSPVDVMGDILYNGPYNPQFQQPNLPPFQPYQNFSVAIPASWTKGAAQLNVAHFTLIGAGPFPDLETLKVLLTIV</sequence>
<dbReference type="OrthoDB" id="2841294at2759"/>
<dbReference type="InterPro" id="IPR045469">
    <property type="entry name" value="Nis1"/>
</dbReference>
<dbReference type="Pfam" id="PF19271">
    <property type="entry name" value="Nis1"/>
    <property type="match status" value="1"/>
</dbReference>
<dbReference type="AlphaFoldDB" id="A0A0C2S8E6"/>
<feature type="signal peptide" evidence="1">
    <location>
        <begin position="1"/>
        <end position="19"/>
    </location>
</feature>
<keyword evidence="1" id="KW-0732">Signal</keyword>
<proteinExistence type="predicted"/>
<keyword evidence="3" id="KW-1185">Reference proteome</keyword>
<dbReference type="EMBL" id="KN818324">
    <property type="protein sequence ID" value="KIL59020.1"/>
    <property type="molecule type" value="Genomic_DNA"/>
</dbReference>
<reference evidence="2 3" key="1">
    <citation type="submission" date="2014-04" db="EMBL/GenBank/DDBJ databases">
        <title>Evolutionary Origins and Diversification of the Mycorrhizal Mutualists.</title>
        <authorList>
            <consortium name="DOE Joint Genome Institute"/>
            <consortium name="Mycorrhizal Genomics Consortium"/>
            <person name="Kohler A."/>
            <person name="Kuo A."/>
            <person name="Nagy L.G."/>
            <person name="Floudas D."/>
            <person name="Copeland A."/>
            <person name="Barry K.W."/>
            <person name="Cichocki N."/>
            <person name="Veneault-Fourrey C."/>
            <person name="LaButti K."/>
            <person name="Lindquist E.A."/>
            <person name="Lipzen A."/>
            <person name="Lundell T."/>
            <person name="Morin E."/>
            <person name="Murat C."/>
            <person name="Riley R."/>
            <person name="Ohm R."/>
            <person name="Sun H."/>
            <person name="Tunlid A."/>
            <person name="Henrissat B."/>
            <person name="Grigoriev I.V."/>
            <person name="Hibbett D.S."/>
            <person name="Martin F."/>
        </authorList>
    </citation>
    <scope>NUCLEOTIDE SEQUENCE [LARGE SCALE GENOMIC DNA]</scope>
    <source>
        <strain evidence="2 3">Koide BX008</strain>
    </source>
</reference>
<accession>A0A0C2S8E6</accession>
<dbReference type="InParanoid" id="A0A0C2S8E6"/>
<feature type="chain" id="PRO_5002155483" evidence="1">
    <location>
        <begin position="20"/>
        <end position="144"/>
    </location>
</feature>
<evidence type="ECO:0000313" key="3">
    <source>
        <dbReference type="Proteomes" id="UP000054549"/>
    </source>
</evidence>
<protein>
    <submittedName>
        <fullName evidence="2">Uncharacterized protein</fullName>
    </submittedName>
</protein>
<evidence type="ECO:0000313" key="2">
    <source>
        <dbReference type="EMBL" id="KIL59020.1"/>
    </source>
</evidence>
<gene>
    <name evidence="2" type="ORF">M378DRAFT_169902</name>
</gene>